<dbReference type="GO" id="GO:0016787">
    <property type="term" value="F:hydrolase activity"/>
    <property type="evidence" value="ECO:0007669"/>
    <property type="project" value="UniProtKB-KW"/>
</dbReference>
<protein>
    <submittedName>
        <fullName evidence="6">Amidohydrolase</fullName>
    </submittedName>
</protein>
<evidence type="ECO:0000259" key="4">
    <source>
        <dbReference type="Pfam" id="PF07687"/>
    </source>
</evidence>
<gene>
    <name evidence="5" type="ORF">C1876_06405</name>
    <name evidence="6" type="ORF">DMP09_08160</name>
</gene>
<dbReference type="PANTHER" id="PTHR11014">
    <property type="entry name" value="PEPTIDASE M20 FAMILY MEMBER"/>
    <property type="match status" value="1"/>
</dbReference>
<comment type="similarity">
    <text evidence="1">Belongs to the peptidase M20 family.</text>
</comment>
<feature type="domain" description="Peptidase M20 dimerisation" evidence="4">
    <location>
        <begin position="192"/>
        <end position="284"/>
    </location>
</feature>
<name>A0A3N0IZL1_9ACTN</name>
<evidence type="ECO:0000256" key="2">
    <source>
        <dbReference type="ARBA" id="ARBA00022801"/>
    </source>
</evidence>
<reference evidence="5 7" key="1">
    <citation type="journal article" date="2018" name="Elife">
        <title>Discovery and characterization of a prevalent human gut bacterial enzyme sufficient for the inactivation of a family of plant toxins.</title>
        <authorList>
            <person name="Koppel N."/>
            <person name="Bisanz J.E."/>
            <person name="Pandelia M.E."/>
            <person name="Turnbaugh P.J."/>
            <person name="Balskus E.P."/>
        </authorList>
    </citation>
    <scope>NUCLEOTIDE SEQUENCE [LARGE SCALE GENOMIC DNA]</scope>
    <source>
        <strain evidence="5 7">DSM 16107</strain>
    </source>
</reference>
<dbReference type="FunFam" id="3.30.70.360:FF:000014">
    <property type="entry name" value="N-acyl-L-amino acid amidohydrolase"/>
    <property type="match status" value="1"/>
</dbReference>
<feature type="binding site" evidence="3">
    <location>
        <position position="167"/>
    </location>
    <ligand>
        <name>Mn(2+)</name>
        <dbReference type="ChEBI" id="CHEBI:29035"/>
        <label>2</label>
    </ligand>
</feature>
<dbReference type="Pfam" id="PF07687">
    <property type="entry name" value="M20_dimer"/>
    <property type="match status" value="1"/>
</dbReference>
<dbReference type="Gene3D" id="3.30.70.360">
    <property type="match status" value="1"/>
</dbReference>
<evidence type="ECO:0000256" key="3">
    <source>
        <dbReference type="PIRSR" id="PIRSR005962-1"/>
    </source>
</evidence>
<dbReference type="AlphaFoldDB" id="A0A3N0IZL1"/>
<feature type="binding site" evidence="3">
    <location>
        <position position="102"/>
    </location>
    <ligand>
        <name>Mn(2+)</name>
        <dbReference type="ChEBI" id="CHEBI:29035"/>
        <label>2</label>
    </ligand>
</feature>
<evidence type="ECO:0000313" key="5">
    <source>
        <dbReference type="EMBL" id="RDB69679.1"/>
    </source>
</evidence>
<comment type="caution">
    <text evidence="6">The sequence shown here is derived from an EMBL/GenBank/DDBJ whole genome shotgun (WGS) entry which is preliminary data.</text>
</comment>
<dbReference type="OrthoDB" id="9777385at2"/>
<dbReference type="NCBIfam" id="TIGR01891">
    <property type="entry name" value="amidohydrolases"/>
    <property type="match status" value="1"/>
</dbReference>
<evidence type="ECO:0000256" key="1">
    <source>
        <dbReference type="ARBA" id="ARBA00006153"/>
    </source>
</evidence>
<comment type="cofactor">
    <cofactor evidence="3">
        <name>Mn(2+)</name>
        <dbReference type="ChEBI" id="CHEBI:29035"/>
    </cofactor>
    <text evidence="3">The Mn(2+) ion enhances activity.</text>
</comment>
<dbReference type="GO" id="GO:0046872">
    <property type="term" value="F:metal ion binding"/>
    <property type="evidence" value="ECO:0007669"/>
    <property type="project" value="UniProtKB-KW"/>
</dbReference>
<organism evidence="6 8">
    <name type="scientific">Eggerthella sinensis</name>
    <dbReference type="NCBI Taxonomy" id="242230"/>
    <lineage>
        <taxon>Bacteria</taxon>
        <taxon>Bacillati</taxon>
        <taxon>Actinomycetota</taxon>
        <taxon>Coriobacteriia</taxon>
        <taxon>Eggerthellales</taxon>
        <taxon>Eggerthellaceae</taxon>
        <taxon>Eggerthella</taxon>
    </lineage>
</organism>
<dbReference type="PANTHER" id="PTHR11014:SF63">
    <property type="entry name" value="METALLOPEPTIDASE, PUTATIVE (AFU_ORTHOLOGUE AFUA_6G09600)-RELATED"/>
    <property type="match status" value="1"/>
</dbReference>
<accession>A0A3N0IZL1</accession>
<feature type="binding site" evidence="3">
    <location>
        <position position="367"/>
    </location>
    <ligand>
        <name>Mn(2+)</name>
        <dbReference type="ChEBI" id="CHEBI:29035"/>
        <label>2</label>
    </ligand>
</feature>
<evidence type="ECO:0000313" key="7">
    <source>
        <dbReference type="Proteomes" id="UP000253817"/>
    </source>
</evidence>
<dbReference type="Proteomes" id="UP000270112">
    <property type="component" value="Unassembled WGS sequence"/>
</dbReference>
<proteinExistence type="inferred from homology"/>
<dbReference type="Gene3D" id="3.40.630.10">
    <property type="entry name" value="Zn peptidases"/>
    <property type="match status" value="1"/>
</dbReference>
<feature type="binding site" evidence="3">
    <location>
        <position position="136"/>
    </location>
    <ligand>
        <name>Mn(2+)</name>
        <dbReference type="ChEBI" id="CHEBI:29035"/>
        <label>2</label>
    </ligand>
</feature>
<keyword evidence="3" id="KW-0479">Metal-binding</keyword>
<dbReference type="InterPro" id="IPR011650">
    <property type="entry name" value="Peptidase_M20_dimer"/>
</dbReference>
<dbReference type="SUPFAM" id="SSF55031">
    <property type="entry name" value="Bacterial exopeptidase dimerisation domain"/>
    <property type="match status" value="1"/>
</dbReference>
<keyword evidence="3" id="KW-0464">Manganese</keyword>
<dbReference type="InterPro" id="IPR002933">
    <property type="entry name" value="Peptidase_M20"/>
</dbReference>
<dbReference type="Proteomes" id="UP000253817">
    <property type="component" value="Unassembled WGS sequence"/>
</dbReference>
<reference evidence="6" key="3">
    <citation type="journal article" date="2019" name="Microbiol. Resour. Announc.">
        <title>Draft Genome Sequences of Type Strains of Gordonibacter faecihominis, Paraeggerthella hongkongensis, Parvibacter caecicola,Slackia equolifaciens, Slackia faecicanis, and Slackia isoflavoniconvertens.</title>
        <authorList>
            <person name="Danylec N."/>
            <person name="Stoll D.A."/>
            <person name="Dotsch A."/>
            <person name="Huch M."/>
        </authorList>
    </citation>
    <scope>NUCLEOTIDE SEQUENCE</scope>
    <source>
        <strain evidence="6">DSM 16107</strain>
    </source>
</reference>
<keyword evidence="2 6" id="KW-0378">Hydrolase</keyword>
<evidence type="ECO:0000313" key="6">
    <source>
        <dbReference type="EMBL" id="RNM41772.1"/>
    </source>
</evidence>
<dbReference type="Pfam" id="PF01546">
    <property type="entry name" value="Peptidase_M20"/>
    <property type="match status" value="1"/>
</dbReference>
<feature type="binding site" evidence="3">
    <location>
        <position position="100"/>
    </location>
    <ligand>
        <name>Mn(2+)</name>
        <dbReference type="ChEBI" id="CHEBI:29035"/>
        <label>2</label>
    </ligand>
</feature>
<dbReference type="InterPro" id="IPR017439">
    <property type="entry name" value="Amidohydrolase"/>
</dbReference>
<dbReference type="RefSeq" id="WP_114545881.1">
    <property type="nucleotide sequence ID" value="NZ_PPTT01000008.1"/>
</dbReference>
<sequence>MTTILEEAQALEGEIIANRRWLHEHPEIGFDLPQTTAYVAERLREIGLEPEEIVPGGLVATVGDPSSERCFMLRADMDALPIAEETGLPFASANDYMHACGHDGHTAMLLGAARILKAHEAELAGCVKLMFQPDEEGTAPDEICGNEAMINAGVLENPRIDAAAAIHLMPLTFKRGEVATRLGTAFSSIDDIDIVVHGKGGHGSQPHQTVDPFNIACHLYLAFENLIAREQDPTEQCVISFGAINGGAAANVIPGDVHMLGTLRTISEHTRARMKERMEALCDGIAAAFGGSAEIQFLRGVPSVYNDPALTDELIDYVEAMTGAPVSIMDKPMSGSDDMSTISQAVPTTYFLLGTGTEDEGVHYPVHNARTTFDESVFAEGAALTATVAMRWLEARAHENGEIDG</sequence>
<dbReference type="SUPFAM" id="SSF53187">
    <property type="entry name" value="Zn-dependent exopeptidases"/>
    <property type="match status" value="1"/>
</dbReference>
<dbReference type="InterPro" id="IPR036264">
    <property type="entry name" value="Bact_exopeptidase_dim_dom"/>
</dbReference>
<dbReference type="CDD" id="cd03886">
    <property type="entry name" value="M20_Acy1"/>
    <property type="match status" value="1"/>
</dbReference>
<dbReference type="EMBL" id="QICC01000027">
    <property type="protein sequence ID" value="RNM41772.1"/>
    <property type="molecule type" value="Genomic_DNA"/>
</dbReference>
<evidence type="ECO:0000313" key="8">
    <source>
        <dbReference type="Proteomes" id="UP000270112"/>
    </source>
</evidence>
<dbReference type="PIRSF" id="PIRSF005962">
    <property type="entry name" value="Pept_M20D_amidohydro"/>
    <property type="match status" value="1"/>
</dbReference>
<dbReference type="EMBL" id="PPTT01000008">
    <property type="protein sequence ID" value="RDB69679.1"/>
    <property type="molecule type" value="Genomic_DNA"/>
</dbReference>
<keyword evidence="7" id="KW-1185">Reference proteome</keyword>
<reference evidence="8" key="2">
    <citation type="submission" date="2018-05" db="EMBL/GenBank/DDBJ databases">
        <title>Genome Sequencing of selected type strains of the family Eggerthellaceae.</title>
        <authorList>
            <person name="Danylec N."/>
            <person name="Stoll D.A."/>
            <person name="Doetsch A."/>
            <person name="Huch M."/>
        </authorList>
    </citation>
    <scope>NUCLEOTIDE SEQUENCE [LARGE SCALE GENOMIC DNA]</scope>
    <source>
        <strain evidence="8">DSM 16107</strain>
    </source>
</reference>